<dbReference type="EMBL" id="UINC01013680">
    <property type="protein sequence ID" value="SVA58940.1"/>
    <property type="molecule type" value="Genomic_DNA"/>
</dbReference>
<dbReference type="FunFam" id="3.40.50.720:FF:000311">
    <property type="entry name" value="Ornithine cyclodeaminase"/>
    <property type="match status" value="1"/>
</dbReference>
<dbReference type="SUPFAM" id="SSF51735">
    <property type="entry name" value="NAD(P)-binding Rossmann-fold domains"/>
    <property type="match status" value="1"/>
</dbReference>
<dbReference type="GO" id="GO:0005737">
    <property type="term" value="C:cytoplasm"/>
    <property type="evidence" value="ECO:0007669"/>
    <property type="project" value="TreeGrafter"/>
</dbReference>
<dbReference type="GO" id="GO:0016491">
    <property type="term" value="F:oxidoreductase activity"/>
    <property type="evidence" value="ECO:0007669"/>
    <property type="project" value="UniProtKB-ARBA"/>
</dbReference>
<dbReference type="AlphaFoldDB" id="A0A381X2P4"/>
<reference evidence="2" key="1">
    <citation type="submission" date="2018-05" db="EMBL/GenBank/DDBJ databases">
        <authorList>
            <person name="Lanie J.A."/>
            <person name="Ng W.-L."/>
            <person name="Kazmierczak K.M."/>
            <person name="Andrzejewski T.M."/>
            <person name="Davidsen T.M."/>
            <person name="Wayne K.J."/>
            <person name="Tettelin H."/>
            <person name="Glass J.I."/>
            <person name="Rusch D."/>
            <person name="Podicherti R."/>
            <person name="Tsui H.-C.T."/>
            <person name="Winkler M.E."/>
        </authorList>
    </citation>
    <scope>NUCLEOTIDE SEQUENCE</scope>
</reference>
<dbReference type="PIRSF" id="PIRSF001439">
    <property type="entry name" value="CryM"/>
    <property type="match status" value="1"/>
</dbReference>
<comment type="similarity">
    <text evidence="1">Belongs to the ornithine cyclodeaminase/mu-crystallin family.</text>
</comment>
<dbReference type="Gene3D" id="3.40.50.720">
    <property type="entry name" value="NAD(P)-binding Rossmann-like Domain"/>
    <property type="match status" value="1"/>
</dbReference>
<organism evidence="2">
    <name type="scientific">marine metagenome</name>
    <dbReference type="NCBI Taxonomy" id="408172"/>
    <lineage>
        <taxon>unclassified sequences</taxon>
        <taxon>metagenomes</taxon>
        <taxon>ecological metagenomes</taxon>
    </lineage>
</organism>
<evidence type="ECO:0000256" key="1">
    <source>
        <dbReference type="ARBA" id="ARBA00008903"/>
    </source>
</evidence>
<dbReference type="Gene3D" id="3.30.1780.10">
    <property type="entry name" value="ornithine cyclodeaminase, domain 1"/>
    <property type="match status" value="1"/>
</dbReference>
<gene>
    <name evidence="2" type="ORF">METZ01_LOCUS111794</name>
</gene>
<dbReference type="InterPro" id="IPR036291">
    <property type="entry name" value="NAD(P)-bd_dom_sf"/>
</dbReference>
<dbReference type="GO" id="GO:0019752">
    <property type="term" value="P:carboxylic acid metabolic process"/>
    <property type="evidence" value="ECO:0007669"/>
    <property type="project" value="UniProtKB-ARBA"/>
</dbReference>
<dbReference type="InterPro" id="IPR003462">
    <property type="entry name" value="ODC_Mu_crystall"/>
</dbReference>
<dbReference type="PANTHER" id="PTHR13812:SF19">
    <property type="entry name" value="KETIMINE REDUCTASE MU-CRYSTALLIN"/>
    <property type="match status" value="1"/>
</dbReference>
<dbReference type="NCBIfam" id="NF004793">
    <property type="entry name" value="PRK06141.1"/>
    <property type="match status" value="1"/>
</dbReference>
<dbReference type="Pfam" id="PF02423">
    <property type="entry name" value="OCD_Mu_crystall"/>
    <property type="match status" value="1"/>
</dbReference>
<evidence type="ECO:0000313" key="2">
    <source>
        <dbReference type="EMBL" id="SVA58940.1"/>
    </source>
</evidence>
<protein>
    <recommendedName>
        <fullName evidence="3">Ornithine cyclodeaminase</fullName>
    </recommendedName>
</protein>
<sequence>VKIISAEEVHEALKYPDFVNILKEAYAGSYTMPPRKVFLLEESSHDAFALLPSWNENVIGVKSFTYFPHNEDPYKSLYSKILLFDRKHGEPLALVDGTSVTFFRTAGVSALASQFLSREDSETLLLLGTGNLARFLIRAHASVRPLQKILLWGRTKANAEAVVTDMQKELPDIEFVVADDIQTTCGQADIVVAATGSPDILVQGDWIKEGTHTDFIGNHHANKRECDTALVVKSKVYLDTYVNCFNEAGEVLVPIEEGVFKKEDVKGELAELCMAKVKGRESDSEITLFKSVGSALSDLVGANHAFQSLSKSQKVS</sequence>
<accession>A0A381X2P4</accession>
<dbReference type="PANTHER" id="PTHR13812">
    <property type="entry name" value="KETIMINE REDUCTASE MU-CRYSTALLIN"/>
    <property type="match status" value="1"/>
</dbReference>
<proteinExistence type="inferred from homology"/>
<evidence type="ECO:0008006" key="3">
    <source>
        <dbReference type="Google" id="ProtNLM"/>
    </source>
</evidence>
<dbReference type="InterPro" id="IPR023401">
    <property type="entry name" value="ODC_N"/>
</dbReference>
<feature type="non-terminal residue" evidence="2">
    <location>
        <position position="1"/>
    </location>
</feature>
<name>A0A381X2P4_9ZZZZ</name>